<dbReference type="STRING" id="1192197.JBW_02186"/>
<keyword evidence="1" id="KW-0472">Membrane</keyword>
<sequence>MGLIYMPYDIYEIGRLSASVSYQHWISKELFSFGWLVTVGALIVTYGIWFKLVDKRRIKDLLLLGSLCAVAFTVIDTTLIGFLGLWSFKIRLFPFQPPLFIVGLTMGPIMYMLVFQYTSSWKNFFLWNGIGCAVIVFGILPLYSLLGIFQLYKWNWFFHFLLFFLVGTVARGLLYWFTSIEQSQVASKHVNVFPLPVAIKPLIGNNDKPDNDQ</sequence>
<feature type="transmembrane region" description="Helical" evidence="1">
    <location>
        <begin position="30"/>
        <end position="49"/>
    </location>
</feature>
<dbReference type="EMBL" id="CP010978">
    <property type="protein sequence ID" value="AJQ27534.1"/>
    <property type="molecule type" value="Genomic_DNA"/>
</dbReference>
<feature type="transmembrane region" description="Helical" evidence="1">
    <location>
        <begin position="124"/>
        <end position="144"/>
    </location>
</feature>
<feature type="transmembrane region" description="Helical" evidence="1">
    <location>
        <begin position="61"/>
        <end position="86"/>
    </location>
</feature>
<dbReference type="AlphaFoldDB" id="I9DFS5"/>
<accession>I9DFS5</accession>
<dbReference type="NCBIfam" id="NF041644">
    <property type="entry name" value="CBO0543_fam"/>
    <property type="match status" value="1"/>
</dbReference>
<keyword evidence="1" id="KW-1133">Transmembrane helix</keyword>
<gene>
    <name evidence="2" type="ORF">JBW_02186</name>
</gene>
<dbReference type="InterPro" id="IPR048147">
    <property type="entry name" value="CBO0543-like"/>
</dbReference>
<evidence type="ECO:0000313" key="2">
    <source>
        <dbReference type="EMBL" id="AJQ27534.1"/>
    </source>
</evidence>
<feature type="transmembrane region" description="Helical" evidence="1">
    <location>
        <begin position="98"/>
        <end position="117"/>
    </location>
</feature>
<keyword evidence="1" id="KW-0812">Transmembrane</keyword>
<evidence type="ECO:0000256" key="1">
    <source>
        <dbReference type="SAM" id="Phobius"/>
    </source>
</evidence>
<protein>
    <submittedName>
        <fullName evidence="2">Uncharacterized protein</fullName>
    </submittedName>
</protein>
<evidence type="ECO:0000313" key="3">
    <source>
        <dbReference type="Proteomes" id="UP000005361"/>
    </source>
</evidence>
<feature type="transmembrane region" description="Helical" evidence="1">
    <location>
        <begin position="156"/>
        <end position="178"/>
    </location>
</feature>
<dbReference type="HOGENOM" id="CLU_112019_0_0_9"/>
<dbReference type="KEGG" id="pft:JBW_02186"/>
<proteinExistence type="predicted"/>
<organism evidence="2 3">
    <name type="scientific">Pelosinus fermentans JBW45</name>
    <dbReference type="NCBI Taxonomy" id="1192197"/>
    <lineage>
        <taxon>Bacteria</taxon>
        <taxon>Bacillati</taxon>
        <taxon>Bacillota</taxon>
        <taxon>Negativicutes</taxon>
        <taxon>Selenomonadales</taxon>
        <taxon>Sporomusaceae</taxon>
        <taxon>Pelosinus</taxon>
    </lineage>
</organism>
<reference evidence="2 3" key="1">
    <citation type="journal article" date="2015" name="Genome Announc.">
        <title>Complete Genome Sequence of Pelosinus fermentans JBW45, a Member of a Remarkably Competitive Group of Negativicutes in the Firmicutes Phylum.</title>
        <authorList>
            <person name="De Leon K.B."/>
            <person name="Utturkar S.M."/>
            <person name="Camilleri L.B."/>
            <person name="Elias D.A."/>
            <person name="Arkin A.P."/>
            <person name="Fields M.W."/>
            <person name="Brown S.D."/>
            <person name="Wall J.D."/>
        </authorList>
    </citation>
    <scope>NUCLEOTIDE SEQUENCE [LARGE SCALE GENOMIC DNA]</scope>
    <source>
        <strain evidence="2 3">JBW45</strain>
    </source>
</reference>
<name>I9DFS5_9FIRM</name>
<dbReference type="Proteomes" id="UP000005361">
    <property type="component" value="Chromosome"/>
</dbReference>
<reference evidence="3" key="2">
    <citation type="submission" date="2015-02" db="EMBL/GenBank/DDBJ databases">
        <title>Complete Genome Sequence of Pelosinus fermentans JBW45.</title>
        <authorList>
            <person name="De Leon K.B."/>
            <person name="Utturkar S.M."/>
            <person name="Camilleri L.B."/>
            <person name="Arkin A.P."/>
            <person name="Fields M.W."/>
            <person name="Brown S.D."/>
            <person name="Wall J.D."/>
        </authorList>
    </citation>
    <scope>NUCLEOTIDE SEQUENCE [LARGE SCALE GENOMIC DNA]</scope>
    <source>
        <strain evidence="3">JBW45</strain>
    </source>
</reference>